<keyword evidence="2" id="KW-0853">WD repeat</keyword>
<protein>
    <submittedName>
        <fullName evidence="6">Wd repeat domain-containing phosphoinositide-interacting protein 4</fullName>
    </submittedName>
</protein>
<organism evidence="6 7">
    <name type="scientific">Ophiostoma piceae (strain UAMH 11346)</name>
    <name type="common">Sap stain fungus</name>
    <dbReference type="NCBI Taxonomy" id="1262450"/>
    <lineage>
        <taxon>Eukaryota</taxon>
        <taxon>Fungi</taxon>
        <taxon>Dikarya</taxon>
        <taxon>Ascomycota</taxon>
        <taxon>Pezizomycotina</taxon>
        <taxon>Sordariomycetes</taxon>
        <taxon>Sordariomycetidae</taxon>
        <taxon>Ophiostomatales</taxon>
        <taxon>Ophiostomataceae</taxon>
        <taxon>Ophiostoma</taxon>
    </lineage>
</organism>
<dbReference type="InterPro" id="IPR048720">
    <property type="entry name" value="PROPPIN"/>
</dbReference>
<dbReference type="InterPro" id="IPR015943">
    <property type="entry name" value="WD40/YVTN_repeat-like_dom_sf"/>
</dbReference>
<sequence length="402" mass="43501">MDARTPIEGSSNLIAFAPAFNLDCDMFVVGTNRGFKTQTDFVEGGVGLIGIVRRSNVVPIVGGSKKPVFNPTKVVVYDSSCEKFVRSIQFSQPVRGLRVLGNKLLVVLDHEVSIYDFIRDPKLEQQFTTTFNRRGLCAVSDTNFAILGQIPGHVKIVNNTTFDVSIIPAHSSELAAIALSRDGSLLATASEKGTLIRVFHTTNSGRVAELRRGVDQVAIFSLGFNPSGTMLACTSDKGTLHIFDIPHQSGAEYPPATATTGVPSEVGGGEWAYEESDGGVSHGYDNRSEHNDGSRGDGNGRWGVLGKIPFMPKYFRDTVSFANAEFALDDGPGPNRHREARELAAMGWTRLPRGTVGWTDENTVVVLGAGIDPKYERFGISVGSDGQRVCQRQAWANYLTKG</sequence>
<evidence type="ECO:0000256" key="3">
    <source>
        <dbReference type="ARBA" id="ARBA00022737"/>
    </source>
</evidence>
<dbReference type="OrthoDB" id="1667587at2759"/>
<dbReference type="Gene3D" id="2.130.10.10">
    <property type="entry name" value="YVTN repeat-like/Quinoprotein amine dehydrogenase"/>
    <property type="match status" value="1"/>
</dbReference>
<dbReference type="EMBL" id="KE148149">
    <property type="protein sequence ID" value="EPE08035.1"/>
    <property type="molecule type" value="Genomic_DNA"/>
</dbReference>
<evidence type="ECO:0000313" key="6">
    <source>
        <dbReference type="EMBL" id="EPE08035.1"/>
    </source>
</evidence>
<dbReference type="SUPFAM" id="SSF50978">
    <property type="entry name" value="WD40 repeat-like"/>
    <property type="match status" value="1"/>
</dbReference>
<gene>
    <name evidence="6" type="ORF">F503_00818</name>
</gene>
<dbReference type="eggNOG" id="KOG2111">
    <property type="taxonomic scope" value="Eukaryota"/>
</dbReference>
<dbReference type="STRING" id="1262450.S3D3U1"/>
<accession>S3D3U1</accession>
<dbReference type="GO" id="GO:0005774">
    <property type="term" value="C:vacuolar membrane"/>
    <property type="evidence" value="ECO:0007669"/>
    <property type="project" value="UniProtKB-SubCell"/>
</dbReference>
<dbReference type="Pfam" id="PF21032">
    <property type="entry name" value="PROPPIN"/>
    <property type="match status" value="1"/>
</dbReference>
<dbReference type="HOGENOM" id="CLU_025895_0_0_1"/>
<dbReference type="OMA" id="SDARWEM"/>
<keyword evidence="3" id="KW-0677">Repeat</keyword>
<dbReference type="PANTHER" id="PTHR11227">
    <property type="entry name" value="WD-REPEAT PROTEIN INTERACTING WITH PHOSPHOINOSIDES WIPI -RELATED"/>
    <property type="match status" value="1"/>
</dbReference>
<evidence type="ECO:0000256" key="1">
    <source>
        <dbReference type="ARBA" id="ARBA00004148"/>
    </source>
</evidence>
<dbReference type="Proteomes" id="UP000016923">
    <property type="component" value="Unassembled WGS sequence"/>
</dbReference>
<dbReference type="AlphaFoldDB" id="S3D3U1"/>
<dbReference type="InterPro" id="IPR001680">
    <property type="entry name" value="WD40_rpt"/>
</dbReference>
<comment type="subcellular location">
    <subcellularLocation>
        <location evidence="1">Vacuole membrane</location>
        <topology evidence="1">Peripheral membrane protein</topology>
    </subcellularLocation>
</comment>
<evidence type="ECO:0000256" key="4">
    <source>
        <dbReference type="ARBA" id="ARBA00025740"/>
    </source>
</evidence>
<keyword evidence="7" id="KW-1185">Reference proteome</keyword>
<dbReference type="SMART" id="SM00320">
    <property type="entry name" value="WD40"/>
    <property type="match status" value="3"/>
</dbReference>
<proteinExistence type="inferred from homology"/>
<evidence type="ECO:0000256" key="2">
    <source>
        <dbReference type="ARBA" id="ARBA00022574"/>
    </source>
</evidence>
<comment type="similarity">
    <text evidence="4">Belongs to the WD repeat PROPPIN family.</text>
</comment>
<feature type="region of interest" description="Disordered" evidence="5">
    <location>
        <begin position="275"/>
        <end position="301"/>
    </location>
</feature>
<feature type="compositionally biased region" description="Basic and acidic residues" evidence="5">
    <location>
        <begin position="284"/>
        <end position="295"/>
    </location>
</feature>
<reference evidence="6 7" key="1">
    <citation type="journal article" date="2013" name="BMC Genomics">
        <title>The genome and transcriptome of the pine saprophyte Ophiostoma piceae, and a comparison with the bark beetle-associated pine pathogen Grosmannia clavigera.</title>
        <authorList>
            <person name="Haridas S."/>
            <person name="Wang Y."/>
            <person name="Lim L."/>
            <person name="Massoumi Alamouti S."/>
            <person name="Jackman S."/>
            <person name="Docking R."/>
            <person name="Robertson G."/>
            <person name="Birol I."/>
            <person name="Bohlmann J."/>
            <person name="Breuil C."/>
        </authorList>
    </citation>
    <scope>NUCLEOTIDE SEQUENCE [LARGE SCALE GENOMIC DNA]</scope>
    <source>
        <strain evidence="6 7">UAMH 11346</strain>
    </source>
</reference>
<name>S3D3U1_OPHP1</name>
<dbReference type="InterPro" id="IPR036322">
    <property type="entry name" value="WD40_repeat_dom_sf"/>
</dbReference>
<evidence type="ECO:0000256" key="5">
    <source>
        <dbReference type="SAM" id="MobiDB-lite"/>
    </source>
</evidence>
<dbReference type="VEuPathDB" id="FungiDB:F503_00818"/>
<evidence type="ECO:0000313" key="7">
    <source>
        <dbReference type="Proteomes" id="UP000016923"/>
    </source>
</evidence>